<proteinExistence type="predicted"/>
<accession>A0ABY6DR40</accession>
<gene>
    <name evidence="1" type="ORF">N8I74_07435</name>
</gene>
<keyword evidence="2" id="KW-1185">Reference proteome</keyword>
<dbReference type="EMBL" id="CP106753">
    <property type="protein sequence ID" value="UXY16839.1"/>
    <property type="molecule type" value="Genomic_DNA"/>
</dbReference>
<reference evidence="1" key="1">
    <citation type="submission" date="2022-10" db="EMBL/GenBank/DDBJ databases">
        <title>Chitiniphilus purpureus sp. nov., a novel chitin-degrading bacterium isolated from crawfish pond sediment.</title>
        <authorList>
            <person name="Li K."/>
        </authorList>
    </citation>
    <scope>NUCLEOTIDE SEQUENCE</scope>
    <source>
        <strain evidence="1">CD1</strain>
    </source>
</reference>
<sequence>MGGDISTGFYVDGMRRAVGSAGYFSRVEVEPGLRKLDYTEMSTIAPLETPVKTEEVRLDKGKVYFIEERWKFAQGFYWQQASRADANSLFSGLTIRVD</sequence>
<protein>
    <submittedName>
        <fullName evidence="1">Uncharacterized protein</fullName>
    </submittedName>
</protein>
<evidence type="ECO:0000313" key="1">
    <source>
        <dbReference type="EMBL" id="UXY16839.1"/>
    </source>
</evidence>
<organism evidence="1 2">
    <name type="scientific">Chitiniphilus purpureus</name>
    <dbReference type="NCBI Taxonomy" id="2981137"/>
    <lineage>
        <taxon>Bacteria</taxon>
        <taxon>Pseudomonadati</taxon>
        <taxon>Pseudomonadota</taxon>
        <taxon>Betaproteobacteria</taxon>
        <taxon>Neisseriales</taxon>
        <taxon>Chitinibacteraceae</taxon>
        <taxon>Chitiniphilus</taxon>
    </lineage>
</organism>
<evidence type="ECO:0000313" key="2">
    <source>
        <dbReference type="Proteomes" id="UP001061302"/>
    </source>
</evidence>
<name>A0ABY6DR40_9NEIS</name>
<dbReference type="RefSeq" id="WP_263126243.1">
    <property type="nucleotide sequence ID" value="NZ_CP106753.1"/>
</dbReference>
<dbReference type="Proteomes" id="UP001061302">
    <property type="component" value="Chromosome"/>
</dbReference>